<keyword evidence="3" id="KW-0489">Methyltransferase</keyword>
<dbReference type="EMBL" id="CP137641">
    <property type="protein sequence ID" value="WOX55186.1"/>
    <property type="molecule type" value="Genomic_DNA"/>
</dbReference>
<dbReference type="GO" id="GO:0032259">
    <property type="term" value="P:methylation"/>
    <property type="evidence" value="ECO:0007669"/>
    <property type="project" value="UniProtKB-KW"/>
</dbReference>
<evidence type="ECO:0000313" key="3">
    <source>
        <dbReference type="EMBL" id="WOX55186.1"/>
    </source>
</evidence>
<sequence length="215" mass="24011">MTILKNFFQNARKPESIGGRLALSMMNAFHNPVALWGLTHLEIPPAARVLDIGCGGGKNISNLLSRVPQGSVHGVDYSPVSVEKSRRKNRAAVLAGRVSVLQASVSSLPFEDGEFDIATAFETIYFWPDLLHDFMEVRRVLKENGVFFICNEAARPEDAENWIKMLDLSVYTREDLSRTLLKAGFCGISCYEHPNGRWLCVTAQKPCGPRRRDKS</sequence>
<dbReference type="PANTHER" id="PTHR44068">
    <property type="entry name" value="ZGC:194242"/>
    <property type="match status" value="1"/>
</dbReference>
<keyword evidence="1 3" id="KW-0808">Transferase</keyword>
<protein>
    <submittedName>
        <fullName evidence="3">Class I SAM-dependent methyltransferase</fullName>
        <ecNumber evidence="3">2.1.-.-</ecNumber>
    </submittedName>
</protein>
<proteinExistence type="predicted"/>
<evidence type="ECO:0000259" key="2">
    <source>
        <dbReference type="Pfam" id="PF08241"/>
    </source>
</evidence>
<dbReference type="EC" id="2.1.-.-" evidence="3"/>
<dbReference type="SUPFAM" id="SSF53335">
    <property type="entry name" value="S-adenosyl-L-methionine-dependent methyltransferases"/>
    <property type="match status" value="1"/>
</dbReference>
<dbReference type="AlphaFoldDB" id="A0ABD8A6P1"/>
<evidence type="ECO:0000313" key="4">
    <source>
        <dbReference type="Proteomes" id="UP001626603"/>
    </source>
</evidence>
<name>A0ABD8A6P1_9EURY</name>
<feature type="domain" description="Methyltransferase type 11" evidence="2">
    <location>
        <begin position="50"/>
        <end position="149"/>
    </location>
</feature>
<dbReference type="InterPro" id="IPR050447">
    <property type="entry name" value="Erg6_SMT_methyltransf"/>
</dbReference>
<gene>
    <name evidence="3" type="ORF">R6Y95_06855</name>
</gene>
<dbReference type="PANTHER" id="PTHR44068:SF1">
    <property type="entry name" value="HYPOTHETICAL LOC100005854"/>
    <property type="match status" value="1"/>
</dbReference>
<accession>A0ABD8A6P1</accession>
<dbReference type="Pfam" id="PF08241">
    <property type="entry name" value="Methyltransf_11"/>
    <property type="match status" value="1"/>
</dbReference>
<dbReference type="CDD" id="cd02440">
    <property type="entry name" value="AdoMet_MTases"/>
    <property type="match status" value="1"/>
</dbReference>
<dbReference type="InterPro" id="IPR013216">
    <property type="entry name" value="Methyltransf_11"/>
</dbReference>
<keyword evidence="4" id="KW-1185">Reference proteome</keyword>
<evidence type="ECO:0000256" key="1">
    <source>
        <dbReference type="ARBA" id="ARBA00022679"/>
    </source>
</evidence>
<organism evidence="3 4">
    <name type="scientific">Methanoculleus palmolei</name>
    <dbReference type="NCBI Taxonomy" id="72612"/>
    <lineage>
        <taxon>Archaea</taxon>
        <taxon>Methanobacteriati</taxon>
        <taxon>Methanobacteriota</taxon>
        <taxon>Stenosarchaea group</taxon>
        <taxon>Methanomicrobia</taxon>
        <taxon>Methanomicrobiales</taxon>
        <taxon>Methanomicrobiaceae</taxon>
        <taxon>Methanoculleus</taxon>
    </lineage>
</organism>
<dbReference type="Gene3D" id="3.40.50.150">
    <property type="entry name" value="Vaccinia Virus protein VP39"/>
    <property type="match status" value="1"/>
</dbReference>
<reference evidence="3 4" key="1">
    <citation type="submission" date="2023-10" db="EMBL/GenBank/DDBJ databases">
        <title>The complete genome sequence of Methanoculleus palmolei DSM 4273.</title>
        <authorList>
            <person name="Lai S.-J."/>
            <person name="You Y.-T."/>
            <person name="Chen S.-C."/>
        </authorList>
    </citation>
    <scope>NUCLEOTIDE SEQUENCE [LARGE SCALE GENOMIC DNA]</scope>
    <source>
        <strain evidence="3 4">DSM 4273</strain>
    </source>
</reference>
<dbReference type="Proteomes" id="UP001626603">
    <property type="component" value="Chromosome"/>
</dbReference>
<dbReference type="InterPro" id="IPR029063">
    <property type="entry name" value="SAM-dependent_MTases_sf"/>
</dbReference>
<dbReference type="GO" id="GO:0008168">
    <property type="term" value="F:methyltransferase activity"/>
    <property type="evidence" value="ECO:0007669"/>
    <property type="project" value="UniProtKB-KW"/>
</dbReference>